<dbReference type="Proteomes" id="UP001062846">
    <property type="component" value="Chromosome 2"/>
</dbReference>
<name>A0ACC0PLI4_RHOML</name>
<protein>
    <submittedName>
        <fullName evidence="1">Uncharacterized protein</fullName>
    </submittedName>
</protein>
<comment type="caution">
    <text evidence="1">The sequence shown here is derived from an EMBL/GenBank/DDBJ whole genome shotgun (WGS) entry which is preliminary data.</text>
</comment>
<organism evidence="1 2">
    <name type="scientific">Rhododendron molle</name>
    <name type="common">Chinese azalea</name>
    <name type="synonym">Azalea mollis</name>
    <dbReference type="NCBI Taxonomy" id="49168"/>
    <lineage>
        <taxon>Eukaryota</taxon>
        <taxon>Viridiplantae</taxon>
        <taxon>Streptophyta</taxon>
        <taxon>Embryophyta</taxon>
        <taxon>Tracheophyta</taxon>
        <taxon>Spermatophyta</taxon>
        <taxon>Magnoliopsida</taxon>
        <taxon>eudicotyledons</taxon>
        <taxon>Gunneridae</taxon>
        <taxon>Pentapetalae</taxon>
        <taxon>asterids</taxon>
        <taxon>Ericales</taxon>
        <taxon>Ericaceae</taxon>
        <taxon>Ericoideae</taxon>
        <taxon>Rhodoreae</taxon>
        <taxon>Rhododendron</taxon>
    </lineage>
</organism>
<sequence length="640" mass="73607">MRKKLRTFNNAAIRLSSSESDRESWNDDDGNRRVFDKEKAYRAIGMLVCAEKVPPKSFVNSNFKSFLALVNPLFHISFPNIERHCLGIYEEEKAKIKQVLGSFEGQITLSLDALRHDGRNVYDYICLTAHFIDGDWKHKNWVIKFSRVWYSLDEPPEIAILKSLSDMDILSKIASLTVVNHEDYDVSAEIIKNKVQENKSLQLNGQIFRVHCCADTFRLMVEDAFEEIHSFIWKLRCLVVCWKSPPLWHITLDKLQEAVELESKGQYTVENGCFPVDIPPAKEWKKVRSVCKLVGSIYNAAEVLFHTKCPTAGIYLHNIWELRVSLRKESTSADRFLKSMARKMLKKLDEYWKDTFLLLAVATVMDPRYKMNYIVFSSMKYEGSGGDSQVATVLKAVQSLFDDYAARTIETENAWSDLPSDPSSSDSEDEVPREVERRNNPSFGFNCLDEYNQFIQSNSQPPKSELELYLEEPVLPWSKDFKLLNWWKAASPKYPILSKMARDLLAIPFSLTSSYEAFSSIIKKPDRDLIFLSPELMNALMCTRSCLLQQGSSFHRPSYSSEHQRVEKLGGYVEHGYLNGDMAITCGLRDGYMKFLYRVFSPLISEVEIKQSLLTEDDEFVIVACDGIGDVMDLWVMKML</sequence>
<dbReference type="EMBL" id="CM046389">
    <property type="protein sequence ID" value="KAI8565944.1"/>
    <property type="molecule type" value="Genomic_DNA"/>
</dbReference>
<evidence type="ECO:0000313" key="2">
    <source>
        <dbReference type="Proteomes" id="UP001062846"/>
    </source>
</evidence>
<reference evidence="1" key="1">
    <citation type="submission" date="2022-02" db="EMBL/GenBank/DDBJ databases">
        <title>Plant Genome Project.</title>
        <authorList>
            <person name="Zhang R.-G."/>
        </authorList>
    </citation>
    <scope>NUCLEOTIDE SEQUENCE</scope>
    <source>
        <strain evidence="1">AT1</strain>
    </source>
</reference>
<gene>
    <name evidence="1" type="ORF">RHMOL_Rhmol02G0001200</name>
</gene>
<evidence type="ECO:0000313" key="1">
    <source>
        <dbReference type="EMBL" id="KAI8565944.1"/>
    </source>
</evidence>
<keyword evidence="2" id="KW-1185">Reference proteome</keyword>
<accession>A0ACC0PLI4</accession>
<proteinExistence type="predicted"/>